<dbReference type="EMBL" id="WKJD01000021">
    <property type="protein sequence ID" value="MRX45237.1"/>
    <property type="molecule type" value="Genomic_DNA"/>
</dbReference>
<proteinExistence type="predicted"/>
<dbReference type="Pfam" id="PF01547">
    <property type="entry name" value="SBP_bac_1"/>
    <property type="match status" value="1"/>
</dbReference>
<dbReference type="InterPro" id="IPR006059">
    <property type="entry name" value="SBP"/>
</dbReference>
<dbReference type="InterPro" id="IPR050490">
    <property type="entry name" value="Bact_solute-bd_prot1"/>
</dbReference>
<reference evidence="1 2" key="1">
    <citation type="submission" date="2019-11" db="EMBL/GenBank/DDBJ databases">
        <title>Agromyces kandeliae sp. nov., isolated from mangrove soil.</title>
        <authorList>
            <person name="Wang R."/>
        </authorList>
    </citation>
    <scope>NUCLEOTIDE SEQUENCE [LARGE SCALE GENOMIC DNA]</scope>
    <source>
        <strain evidence="1 2">Q22</strain>
    </source>
</reference>
<dbReference type="SUPFAM" id="SSF53850">
    <property type="entry name" value="Periplasmic binding protein-like II"/>
    <property type="match status" value="1"/>
</dbReference>
<dbReference type="RefSeq" id="WP_154347796.1">
    <property type="nucleotide sequence ID" value="NZ_WKJD01000021.1"/>
</dbReference>
<keyword evidence="2" id="KW-1185">Reference proteome</keyword>
<evidence type="ECO:0000313" key="1">
    <source>
        <dbReference type="EMBL" id="MRX45237.1"/>
    </source>
</evidence>
<dbReference type="PANTHER" id="PTHR43649">
    <property type="entry name" value="ARABINOSE-BINDING PROTEIN-RELATED"/>
    <property type="match status" value="1"/>
</dbReference>
<sequence length="478" mass="50184">MTGHDFVATIGLGIRLPNGDPNQLSAVGTYPSVSHSKVRTMRTNQLSAHAGMRRRGKLAVATGSLVTVSALLLAGCSAADSSGGSDASGGTVELTMMNHSRGQEAALGMLAEQYEEETGVVVTVDTPGPADYVAKLQAAAQANDMPDVYTAVGATDMAPFYKAGWALRLDDELADGWSDNFTPAVLELTAFPEGNPLEVPAGSYAAYWELATFGLLVQPETAGIDAANPPTTIDEMIDEFNDGTFSVAASLTPSLLQSYASNYMTDEEINATFTGDAPWTTDAWENTFQLLVDLTEGGVIANDALPGGSDDNPTVEKSFFNIQDTGAIFDGSWAVAVAKTTAPDFTDYVSMVLPAASDGDYEPRSPGVTGRGAAVNAKGDHVDEALAFVKWLTEPEQQKVFVDEAGMIPTNPELLDSLAVPDQIAGMASAIGDIQIVPVQLTADVNDAIIRGSQSIVLGEKTVEQVLEEVQTAQDQSS</sequence>
<gene>
    <name evidence="1" type="ORF">GJR97_16105</name>
</gene>
<evidence type="ECO:0000313" key="2">
    <source>
        <dbReference type="Proteomes" id="UP000476511"/>
    </source>
</evidence>
<dbReference type="AlphaFoldDB" id="A0A6L5R7H9"/>
<dbReference type="Proteomes" id="UP000476511">
    <property type="component" value="Unassembled WGS sequence"/>
</dbReference>
<dbReference type="PANTHER" id="PTHR43649:SF12">
    <property type="entry name" value="DIACETYLCHITOBIOSE BINDING PROTEIN DASA"/>
    <property type="match status" value="1"/>
</dbReference>
<name>A0A6L5R7H9_9MICO</name>
<protein>
    <submittedName>
        <fullName evidence="1">Extracellular solute-binding protein</fullName>
    </submittedName>
</protein>
<comment type="caution">
    <text evidence="1">The sequence shown here is derived from an EMBL/GenBank/DDBJ whole genome shotgun (WGS) entry which is preliminary data.</text>
</comment>
<organism evidence="1 2">
    <name type="scientific">Agromyces kandeliae</name>
    <dbReference type="NCBI Taxonomy" id="2666141"/>
    <lineage>
        <taxon>Bacteria</taxon>
        <taxon>Bacillati</taxon>
        <taxon>Actinomycetota</taxon>
        <taxon>Actinomycetes</taxon>
        <taxon>Micrococcales</taxon>
        <taxon>Microbacteriaceae</taxon>
        <taxon>Agromyces</taxon>
    </lineage>
</organism>
<dbReference type="Gene3D" id="3.40.190.10">
    <property type="entry name" value="Periplasmic binding protein-like II"/>
    <property type="match status" value="2"/>
</dbReference>
<accession>A0A6L5R7H9</accession>